<sequence length="72" mass="7742">GIYWPGPLTVVARLRSGMTLPQGVCALDRTIAFRISSYPLVESLLYGLQKPLVSTSANIASMESPYDVASVL</sequence>
<evidence type="ECO:0000313" key="2">
    <source>
        <dbReference type="EMBL" id="PIT86315.1"/>
    </source>
</evidence>
<dbReference type="AlphaFoldDB" id="A0A2M6W0Q9"/>
<evidence type="ECO:0000259" key="1">
    <source>
        <dbReference type="PROSITE" id="PS51163"/>
    </source>
</evidence>
<feature type="non-terminal residue" evidence="2">
    <location>
        <position position="72"/>
    </location>
</feature>
<dbReference type="Pfam" id="PF01300">
    <property type="entry name" value="Sua5_yciO_yrdC"/>
    <property type="match status" value="1"/>
</dbReference>
<dbReference type="EMBL" id="PFBZ01000165">
    <property type="protein sequence ID" value="PIT86315.1"/>
    <property type="molecule type" value="Genomic_DNA"/>
</dbReference>
<organism evidence="2 3">
    <name type="scientific">Candidatus Magasanikbacteria bacterium CG10_big_fil_rev_8_21_14_0_10_43_6</name>
    <dbReference type="NCBI Taxonomy" id="1974650"/>
    <lineage>
        <taxon>Bacteria</taxon>
        <taxon>Candidatus Magasanikiibacteriota</taxon>
    </lineage>
</organism>
<evidence type="ECO:0000313" key="3">
    <source>
        <dbReference type="Proteomes" id="UP000229362"/>
    </source>
</evidence>
<dbReference type="Gene3D" id="3.90.870.10">
    <property type="entry name" value="DHBP synthase"/>
    <property type="match status" value="1"/>
</dbReference>
<dbReference type="GO" id="GO:0003725">
    <property type="term" value="F:double-stranded RNA binding"/>
    <property type="evidence" value="ECO:0007669"/>
    <property type="project" value="InterPro"/>
</dbReference>
<gene>
    <name evidence="2" type="ORF">COU33_03885</name>
</gene>
<dbReference type="SUPFAM" id="SSF55821">
    <property type="entry name" value="YrdC/RibB"/>
    <property type="match status" value="1"/>
</dbReference>
<proteinExistence type="predicted"/>
<name>A0A2M6W0Q9_9BACT</name>
<protein>
    <submittedName>
        <fullName evidence="2">L-threonylcarbamoyladenylate synthase type 1 TsaC</fullName>
    </submittedName>
</protein>
<dbReference type="PROSITE" id="PS51163">
    <property type="entry name" value="YRDC"/>
    <property type="match status" value="1"/>
</dbReference>
<feature type="domain" description="YrdC-like" evidence="1">
    <location>
        <begin position="1"/>
        <end position="72"/>
    </location>
</feature>
<accession>A0A2M6W0Q9</accession>
<dbReference type="InterPro" id="IPR006070">
    <property type="entry name" value="Sua5-like_dom"/>
</dbReference>
<dbReference type="Proteomes" id="UP000229362">
    <property type="component" value="Unassembled WGS sequence"/>
</dbReference>
<feature type="non-terminal residue" evidence="2">
    <location>
        <position position="1"/>
    </location>
</feature>
<dbReference type="InterPro" id="IPR017945">
    <property type="entry name" value="DHBP_synth_RibB-like_a/b_dom"/>
</dbReference>
<reference evidence="3" key="1">
    <citation type="submission" date="2017-09" db="EMBL/GenBank/DDBJ databases">
        <title>Depth-based differentiation of microbial function through sediment-hosted aquifers and enrichment of novel symbionts in the deep terrestrial subsurface.</title>
        <authorList>
            <person name="Probst A.J."/>
            <person name="Ladd B."/>
            <person name="Jarett J.K."/>
            <person name="Geller-Mcgrath D.E."/>
            <person name="Sieber C.M.K."/>
            <person name="Emerson J.B."/>
            <person name="Anantharaman K."/>
            <person name="Thomas B.C."/>
            <person name="Malmstrom R."/>
            <person name="Stieglmeier M."/>
            <person name="Klingl A."/>
            <person name="Woyke T."/>
            <person name="Ryan C.M."/>
            <person name="Banfield J.F."/>
        </authorList>
    </citation>
    <scope>NUCLEOTIDE SEQUENCE [LARGE SCALE GENOMIC DNA]</scope>
</reference>
<comment type="caution">
    <text evidence="2">The sequence shown here is derived from an EMBL/GenBank/DDBJ whole genome shotgun (WGS) entry which is preliminary data.</text>
</comment>